<keyword evidence="3" id="KW-0498">Mitosis</keyword>
<evidence type="ECO:0000313" key="5">
    <source>
        <dbReference type="EMBL" id="KAK9159111.1"/>
    </source>
</evidence>
<evidence type="ECO:0000313" key="6">
    <source>
        <dbReference type="Proteomes" id="UP001419268"/>
    </source>
</evidence>
<dbReference type="AlphaFoldDB" id="A0AAP0KUS1"/>
<evidence type="ECO:0000256" key="2">
    <source>
        <dbReference type="ARBA" id="ARBA00022618"/>
    </source>
</evidence>
<dbReference type="Proteomes" id="UP001419268">
    <property type="component" value="Unassembled WGS sequence"/>
</dbReference>
<comment type="similarity">
    <text evidence="1">Belongs to the APC1 family.</text>
</comment>
<organism evidence="5 6">
    <name type="scientific">Stephania cephalantha</name>
    <dbReference type="NCBI Taxonomy" id="152367"/>
    <lineage>
        <taxon>Eukaryota</taxon>
        <taxon>Viridiplantae</taxon>
        <taxon>Streptophyta</taxon>
        <taxon>Embryophyta</taxon>
        <taxon>Tracheophyta</taxon>
        <taxon>Spermatophyta</taxon>
        <taxon>Magnoliopsida</taxon>
        <taxon>Ranunculales</taxon>
        <taxon>Menispermaceae</taxon>
        <taxon>Menispermoideae</taxon>
        <taxon>Cissampelideae</taxon>
        <taxon>Stephania</taxon>
    </lineage>
</organism>
<dbReference type="GO" id="GO:0051301">
    <property type="term" value="P:cell division"/>
    <property type="evidence" value="ECO:0007669"/>
    <property type="project" value="UniProtKB-KW"/>
</dbReference>
<dbReference type="Gene3D" id="1.25.10.10">
    <property type="entry name" value="Leucine-rich Repeat Variant"/>
    <property type="match status" value="1"/>
</dbReference>
<sequence length="268" mass="29243">MAMMLGLAASYRGTMHPVISNSLYFHIPSRHPSSFPEMEFPTVLQSAALMATGILYEGSAHPQTMQILLGEIGRRSGCDNALEREGYSVAAGYALGFVALGRGEDALGFVDTLVDRLCHYINGHMFLNETSPTVALSIDDQNRNAGQMMDGTAVNVDVTAPGAIIALALLFLKSESEVLASRICIPQTHFSLQYVRPDFIMLRVIARNLILWNRVQPSRDWIESQIPNIVKIGLKDLGDETDNTDEVDIEALVQAYVNILSGACISLG</sequence>
<keyword evidence="4" id="KW-0131">Cell cycle</keyword>
<dbReference type="GO" id="GO:0031145">
    <property type="term" value="P:anaphase-promoting complex-dependent catabolic process"/>
    <property type="evidence" value="ECO:0007669"/>
    <property type="project" value="TreeGrafter"/>
</dbReference>
<name>A0AAP0KUS1_9MAGN</name>
<dbReference type="GO" id="GO:0007091">
    <property type="term" value="P:metaphase/anaphase transition of mitotic cell cycle"/>
    <property type="evidence" value="ECO:0007669"/>
    <property type="project" value="TreeGrafter"/>
</dbReference>
<dbReference type="GO" id="GO:0060090">
    <property type="term" value="F:molecular adaptor activity"/>
    <property type="evidence" value="ECO:0007669"/>
    <property type="project" value="TreeGrafter"/>
</dbReference>
<evidence type="ECO:0000256" key="3">
    <source>
        <dbReference type="ARBA" id="ARBA00022776"/>
    </source>
</evidence>
<dbReference type="GO" id="GO:0005680">
    <property type="term" value="C:anaphase-promoting complex"/>
    <property type="evidence" value="ECO:0007669"/>
    <property type="project" value="InterPro"/>
</dbReference>
<evidence type="ECO:0008006" key="7">
    <source>
        <dbReference type="Google" id="ProtNLM"/>
    </source>
</evidence>
<gene>
    <name evidence="5" type="ORF">Scep_005685</name>
</gene>
<dbReference type="InterPro" id="IPR011989">
    <property type="entry name" value="ARM-like"/>
</dbReference>
<accession>A0AAP0KUS1</accession>
<dbReference type="InterPro" id="IPR024990">
    <property type="entry name" value="Apc1"/>
</dbReference>
<keyword evidence="2" id="KW-0132">Cell division</keyword>
<dbReference type="GO" id="GO:0070979">
    <property type="term" value="P:protein K11-linked ubiquitination"/>
    <property type="evidence" value="ECO:0007669"/>
    <property type="project" value="TreeGrafter"/>
</dbReference>
<dbReference type="EMBL" id="JBBNAG010000002">
    <property type="protein sequence ID" value="KAK9159111.1"/>
    <property type="molecule type" value="Genomic_DNA"/>
</dbReference>
<comment type="caution">
    <text evidence="5">The sequence shown here is derived from an EMBL/GenBank/DDBJ whole genome shotgun (WGS) entry which is preliminary data.</text>
</comment>
<reference evidence="5 6" key="1">
    <citation type="submission" date="2024-01" db="EMBL/GenBank/DDBJ databases">
        <title>Genome assemblies of Stephania.</title>
        <authorList>
            <person name="Yang L."/>
        </authorList>
    </citation>
    <scope>NUCLEOTIDE SEQUENCE [LARGE SCALE GENOMIC DNA]</scope>
    <source>
        <strain evidence="5">JXDWG</strain>
        <tissue evidence="5">Leaf</tissue>
    </source>
</reference>
<evidence type="ECO:0000256" key="1">
    <source>
        <dbReference type="ARBA" id="ARBA00010547"/>
    </source>
</evidence>
<dbReference type="PANTHER" id="PTHR12827:SF3">
    <property type="entry name" value="ANAPHASE-PROMOTING COMPLEX SUBUNIT 1"/>
    <property type="match status" value="1"/>
</dbReference>
<proteinExistence type="inferred from homology"/>
<dbReference type="PANTHER" id="PTHR12827">
    <property type="entry name" value="MEIOTIC CHECKPOINT REGULATOR TSG24 FAMILY MEMBER"/>
    <property type="match status" value="1"/>
</dbReference>
<evidence type="ECO:0000256" key="4">
    <source>
        <dbReference type="ARBA" id="ARBA00023306"/>
    </source>
</evidence>
<keyword evidence="6" id="KW-1185">Reference proteome</keyword>
<protein>
    <recommendedName>
        <fullName evidence="7">Anaphase-promoting complex subunit 1</fullName>
    </recommendedName>
</protein>